<dbReference type="InterPro" id="IPR007863">
    <property type="entry name" value="Peptidase_M16_C"/>
</dbReference>
<proteinExistence type="inferred from homology"/>
<name>A0A9J6PII5_9PROT</name>
<dbReference type="Pfam" id="PF05193">
    <property type="entry name" value="Peptidase_M16_C"/>
    <property type="match status" value="1"/>
</dbReference>
<feature type="domain" description="Peptidase M16 N-terminal" evidence="5">
    <location>
        <begin position="14"/>
        <end position="160"/>
    </location>
</feature>
<dbReference type="Gene3D" id="3.30.830.10">
    <property type="entry name" value="Metalloenzyme, LuxS/M16 peptidase-like"/>
    <property type="match status" value="2"/>
</dbReference>
<dbReference type="PANTHER" id="PTHR11851:SF49">
    <property type="entry name" value="MITOCHONDRIAL-PROCESSING PEPTIDASE SUBUNIT ALPHA"/>
    <property type="match status" value="1"/>
</dbReference>
<organism evidence="7 8">
    <name type="scientific">Futiania mangrovi</name>
    <dbReference type="NCBI Taxonomy" id="2959716"/>
    <lineage>
        <taxon>Bacteria</taxon>
        <taxon>Pseudomonadati</taxon>
        <taxon>Pseudomonadota</taxon>
        <taxon>Alphaproteobacteria</taxon>
        <taxon>Futianiales</taxon>
        <taxon>Futianiaceae</taxon>
        <taxon>Futiania</taxon>
    </lineage>
</organism>
<dbReference type="InterPro" id="IPR011249">
    <property type="entry name" value="Metalloenz_LuxS/M16"/>
</dbReference>
<accession>A0A9J6PII5</accession>
<dbReference type="SUPFAM" id="SSF63411">
    <property type="entry name" value="LuxS/MPP-like metallohydrolase"/>
    <property type="match status" value="2"/>
</dbReference>
<dbReference type="PROSITE" id="PS00143">
    <property type="entry name" value="INSULINASE"/>
    <property type="match status" value="1"/>
</dbReference>
<evidence type="ECO:0000313" key="7">
    <source>
        <dbReference type="EMBL" id="MCP1337603.1"/>
    </source>
</evidence>
<dbReference type="EMBL" id="JAMZFT010000003">
    <property type="protein sequence ID" value="MCP1337603.1"/>
    <property type="molecule type" value="Genomic_DNA"/>
</dbReference>
<evidence type="ECO:0000256" key="3">
    <source>
        <dbReference type="ARBA" id="ARBA00023049"/>
    </source>
</evidence>
<comment type="caution">
    <text evidence="7">The sequence shown here is derived from an EMBL/GenBank/DDBJ whole genome shotgun (WGS) entry which is preliminary data.</text>
</comment>
<feature type="domain" description="Peptidase M16 C-terminal" evidence="6">
    <location>
        <begin position="167"/>
        <end position="337"/>
    </location>
</feature>
<evidence type="ECO:0000259" key="6">
    <source>
        <dbReference type="Pfam" id="PF05193"/>
    </source>
</evidence>
<reference evidence="7" key="1">
    <citation type="submission" date="2022-06" db="EMBL/GenBank/DDBJ databases">
        <title>Isolation and Genomics of Futiania mangrovii gen. nov., sp. nov., a Rare and Metabolically-versatile member in the Class Alphaproteobacteria.</title>
        <authorList>
            <person name="Liu L."/>
            <person name="Huang W.-C."/>
            <person name="Pan J."/>
            <person name="Li J."/>
            <person name="Huang Y."/>
            <person name="Du H."/>
            <person name="Liu Y."/>
            <person name="Li M."/>
        </authorList>
    </citation>
    <scope>NUCLEOTIDE SEQUENCE</scope>
    <source>
        <strain evidence="7">FT118</strain>
    </source>
</reference>
<evidence type="ECO:0000256" key="1">
    <source>
        <dbReference type="ARBA" id="ARBA00001947"/>
    </source>
</evidence>
<dbReference type="FunFam" id="3.30.830.10:FF:000008">
    <property type="entry name" value="Mitochondrial-processing peptidase subunit beta"/>
    <property type="match status" value="1"/>
</dbReference>
<dbReference type="PANTHER" id="PTHR11851">
    <property type="entry name" value="METALLOPROTEASE"/>
    <property type="match status" value="1"/>
</dbReference>
<evidence type="ECO:0000259" key="5">
    <source>
        <dbReference type="Pfam" id="PF00675"/>
    </source>
</evidence>
<sequence>MSVEITQLPNGLTVVTDPMPSLASAALGVWVEVGARHERGDEHGLSHMLEHMAFKGTARRSARGIAEEIEAVGGHLNAYTSRDQTAYHARVLAEDVPLGVDILADILRNSTFAPVELERERAVILQEIGEVEDTPDDLIFDLLQEIAYPEQAAGRPILGTRDSVGGLTRDAIRDFLARHYGAAAMTLVASGRVVHGEVVALAEAAFGDMAPGARPQGAPLRFAGGEVRRRRKLEQAHIALGLDGVGYGDPDYFTSQVFSVVYGGGMSSRLFQSVREERGLAYTVFSFASSLADGGMVGVYAGTGASEAAHLLAVVVDELEKLAGDATEEEVARARAQIKAGLLMSYESPAVRAEQIARQLSVWGRVMGVDEVAAAIDAVDADAVRRFAARLMHGGPPALAALGPVQSLEKYATLKARFG</sequence>
<dbReference type="GO" id="GO:0046872">
    <property type="term" value="F:metal ion binding"/>
    <property type="evidence" value="ECO:0007669"/>
    <property type="project" value="InterPro"/>
</dbReference>
<evidence type="ECO:0000256" key="2">
    <source>
        <dbReference type="ARBA" id="ARBA00007261"/>
    </source>
</evidence>
<dbReference type="GO" id="GO:0006508">
    <property type="term" value="P:proteolysis"/>
    <property type="evidence" value="ECO:0007669"/>
    <property type="project" value="InterPro"/>
</dbReference>
<dbReference type="InterPro" id="IPR001431">
    <property type="entry name" value="Pept_M16_Zn_BS"/>
</dbReference>
<dbReference type="InterPro" id="IPR011765">
    <property type="entry name" value="Pept_M16_N"/>
</dbReference>
<protein>
    <submittedName>
        <fullName evidence="7">Insulinase family protein</fullName>
    </submittedName>
</protein>
<dbReference type="RefSeq" id="WP_269333566.1">
    <property type="nucleotide sequence ID" value="NZ_JAMZFT010000003.1"/>
</dbReference>
<dbReference type="Proteomes" id="UP001055804">
    <property type="component" value="Unassembled WGS sequence"/>
</dbReference>
<keyword evidence="3" id="KW-0378">Hydrolase</keyword>
<keyword evidence="3" id="KW-0645">Protease</keyword>
<comment type="cofactor">
    <cofactor evidence="1">
        <name>Zn(2+)</name>
        <dbReference type="ChEBI" id="CHEBI:29105"/>
    </cofactor>
</comment>
<dbReference type="AlphaFoldDB" id="A0A9J6PII5"/>
<evidence type="ECO:0000313" key="8">
    <source>
        <dbReference type="Proteomes" id="UP001055804"/>
    </source>
</evidence>
<evidence type="ECO:0000256" key="4">
    <source>
        <dbReference type="RuleBase" id="RU004447"/>
    </source>
</evidence>
<keyword evidence="8" id="KW-1185">Reference proteome</keyword>
<dbReference type="Pfam" id="PF00675">
    <property type="entry name" value="Peptidase_M16"/>
    <property type="match status" value="1"/>
</dbReference>
<gene>
    <name evidence="7" type="ORF">NJQ99_14365</name>
</gene>
<dbReference type="InterPro" id="IPR050361">
    <property type="entry name" value="MPP/UQCRC_Complex"/>
</dbReference>
<dbReference type="GO" id="GO:0004222">
    <property type="term" value="F:metalloendopeptidase activity"/>
    <property type="evidence" value="ECO:0007669"/>
    <property type="project" value="InterPro"/>
</dbReference>
<keyword evidence="3" id="KW-0482">Metalloprotease</keyword>
<comment type="similarity">
    <text evidence="2 4">Belongs to the peptidase M16 family.</text>
</comment>